<dbReference type="SUPFAM" id="SSF52540">
    <property type="entry name" value="P-loop containing nucleoside triphosphate hydrolases"/>
    <property type="match status" value="1"/>
</dbReference>
<feature type="region of interest" description="Disordered" evidence="9">
    <location>
        <begin position="484"/>
        <end position="504"/>
    </location>
</feature>
<evidence type="ECO:0000313" key="14">
    <source>
        <dbReference type="Proteomes" id="UP000316096"/>
    </source>
</evidence>
<evidence type="ECO:0000256" key="6">
    <source>
        <dbReference type="ARBA" id="ARBA00022840"/>
    </source>
</evidence>
<dbReference type="GO" id="GO:0005524">
    <property type="term" value="F:ATP binding"/>
    <property type="evidence" value="ECO:0007669"/>
    <property type="project" value="UniProtKB-KW"/>
</dbReference>
<dbReference type="PROSITE" id="PS50006">
    <property type="entry name" value="FHA_DOMAIN"/>
    <property type="match status" value="2"/>
</dbReference>
<dbReference type="Gene3D" id="3.40.50.300">
    <property type="entry name" value="P-loop containing nucleotide triphosphate hydrolases"/>
    <property type="match status" value="1"/>
</dbReference>
<dbReference type="InterPro" id="IPR003593">
    <property type="entry name" value="AAA+_ATPase"/>
</dbReference>
<feature type="transmembrane region" description="Helical" evidence="10">
    <location>
        <begin position="560"/>
        <end position="580"/>
    </location>
</feature>
<keyword evidence="7 10" id="KW-1133">Transmembrane helix</keyword>
<feature type="domain" description="FHA" evidence="11">
    <location>
        <begin position="32"/>
        <end position="81"/>
    </location>
</feature>
<dbReference type="Pfam" id="PF01061">
    <property type="entry name" value="ABC2_membrane"/>
    <property type="match status" value="1"/>
</dbReference>
<keyword evidence="5" id="KW-0547">Nucleotide-binding</keyword>
<organism evidence="13 14">
    <name type="scientific">Actinoallomurus bryophytorum</name>
    <dbReference type="NCBI Taxonomy" id="1490222"/>
    <lineage>
        <taxon>Bacteria</taxon>
        <taxon>Bacillati</taxon>
        <taxon>Actinomycetota</taxon>
        <taxon>Actinomycetes</taxon>
        <taxon>Streptosporangiales</taxon>
        <taxon>Thermomonosporaceae</taxon>
        <taxon>Actinoallomurus</taxon>
    </lineage>
</organism>
<evidence type="ECO:0000256" key="10">
    <source>
        <dbReference type="SAM" id="Phobius"/>
    </source>
</evidence>
<dbReference type="GO" id="GO:0016887">
    <property type="term" value="F:ATP hydrolysis activity"/>
    <property type="evidence" value="ECO:0007669"/>
    <property type="project" value="InterPro"/>
</dbReference>
<comment type="caution">
    <text evidence="13">The sequence shown here is derived from an EMBL/GenBank/DDBJ whole genome shotgun (WGS) entry which is preliminary data.</text>
</comment>
<keyword evidence="8 10" id="KW-0472">Membrane</keyword>
<dbReference type="FunFam" id="3.40.50.300:FF:000474">
    <property type="entry name" value="Putative ABC transporter ATP-binding subunit"/>
    <property type="match status" value="1"/>
</dbReference>
<dbReference type="Proteomes" id="UP000316096">
    <property type="component" value="Unassembled WGS sequence"/>
</dbReference>
<keyword evidence="3" id="KW-0597">Phosphoprotein</keyword>
<evidence type="ECO:0000256" key="3">
    <source>
        <dbReference type="ARBA" id="ARBA00022553"/>
    </source>
</evidence>
<evidence type="ECO:0000256" key="2">
    <source>
        <dbReference type="ARBA" id="ARBA00022448"/>
    </source>
</evidence>
<dbReference type="Gene3D" id="2.60.200.20">
    <property type="match status" value="2"/>
</dbReference>
<dbReference type="GO" id="GO:0016020">
    <property type="term" value="C:membrane"/>
    <property type="evidence" value="ECO:0007669"/>
    <property type="project" value="UniProtKB-SubCell"/>
</dbReference>
<dbReference type="Pfam" id="PF00005">
    <property type="entry name" value="ABC_tran"/>
    <property type="match status" value="1"/>
</dbReference>
<evidence type="ECO:0000256" key="5">
    <source>
        <dbReference type="ARBA" id="ARBA00022741"/>
    </source>
</evidence>
<dbReference type="InterPro" id="IPR017871">
    <property type="entry name" value="ABC_transporter-like_CS"/>
</dbReference>
<feature type="transmembrane region" description="Helical" evidence="10">
    <location>
        <begin position="645"/>
        <end position="667"/>
    </location>
</feature>
<evidence type="ECO:0000259" key="11">
    <source>
        <dbReference type="PROSITE" id="PS50006"/>
    </source>
</evidence>
<name>A0A543CJJ0_9ACTN</name>
<dbReference type="PANTHER" id="PTHR48041">
    <property type="entry name" value="ABC TRANSPORTER G FAMILY MEMBER 28"/>
    <property type="match status" value="1"/>
</dbReference>
<dbReference type="SMART" id="SM00240">
    <property type="entry name" value="FHA"/>
    <property type="match status" value="2"/>
</dbReference>
<dbReference type="InterPro" id="IPR003439">
    <property type="entry name" value="ABC_transporter-like_ATP-bd"/>
</dbReference>
<dbReference type="SMART" id="SM00382">
    <property type="entry name" value="AAA"/>
    <property type="match status" value="1"/>
</dbReference>
<evidence type="ECO:0000256" key="4">
    <source>
        <dbReference type="ARBA" id="ARBA00022692"/>
    </source>
</evidence>
<dbReference type="InterPro" id="IPR027417">
    <property type="entry name" value="P-loop_NTPase"/>
</dbReference>
<dbReference type="SUPFAM" id="SSF49879">
    <property type="entry name" value="SMAD/FHA domain"/>
    <property type="match status" value="2"/>
</dbReference>
<proteinExistence type="predicted"/>
<evidence type="ECO:0000256" key="8">
    <source>
        <dbReference type="ARBA" id="ARBA00023136"/>
    </source>
</evidence>
<feature type="domain" description="FHA" evidence="11">
    <location>
        <begin position="132"/>
        <end position="182"/>
    </location>
</feature>
<evidence type="ECO:0000256" key="7">
    <source>
        <dbReference type="ARBA" id="ARBA00022989"/>
    </source>
</evidence>
<dbReference type="InterPro" id="IPR013525">
    <property type="entry name" value="ABC2_TM"/>
</dbReference>
<feature type="transmembrane region" description="Helical" evidence="10">
    <location>
        <begin position="749"/>
        <end position="767"/>
    </location>
</feature>
<dbReference type="Pfam" id="PF00498">
    <property type="entry name" value="FHA"/>
    <property type="match status" value="2"/>
</dbReference>
<evidence type="ECO:0000313" key="13">
    <source>
        <dbReference type="EMBL" id="TQL97271.1"/>
    </source>
</evidence>
<evidence type="ECO:0000256" key="1">
    <source>
        <dbReference type="ARBA" id="ARBA00004141"/>
    </source>
</evidence>
<dbReference type="AlphaFoldDB" id="A0A543CJJ0"/>
<sequence>MTAEGSVSSMAPPALVVRTKGTVRTLRPGGSYQVGRDPAADIQVDDARVSWRHAILRTDENGWIFEDQGSTNGTFVGGRRVRRAGIEGEIVFLLGNAETGAPLACSVPPMMDQRTGVDRDPTSIIKVKAPTLRIGRAPDNDIVLTDLIVSRYHAELRKAGGGQHEIVDLGGHNGTFVNGLRVTSAVLKESDLVGIGRATFRLVGDELREFVDVGDVSLIAQDLTVRTPKGKVLLDHVSFPIPERCLVGVIGPSGAGKSTLLGAVTGTRPATEGNVQYDHRDLYTHYPELRHRIGLVPQADILHTQLATRRALRYAAELRFPGDTSAAERNRRVDEVLEELSLSAHAETRIDRLSGGQRKRVSVALELLTKPSLLFLDEPTSGLDPGLDKSVMEMMRDLAHDGRTIVVVTHSVANLDTCDRLLVLVPGGRVAFYGPPSEGLTFFGKQSWAEVFQAFDNEPGRDWAAEFQVSPMYAQFVVSGLDGGSAGQARQQPSHTERPPRQQGRLSQLGTLCRRYLAVIASERSYLAVLGILPIVVGALIRAVPAAHGVAGPLHQNADASSLLLTLVIGAVFVGAANAVRELVKERAIYERERAAGLSAGIYLLSKILILGLITGIQSALLVVIGMGGREMPAHGAVTSPILELIIAMALLSMVSMAMGLLISAAVSTSEKTMPLLVLTALVQVILCGALVALPGKLVLEQLAWLAPSRWGMSATAATVDLNNLQPPLRGTPPDSLWNHTEKAWLKDMGVLLGLGLVFLSIAWWFLERLRPGRR</sequence>
<keyword evidence="4 10" id="KW-0812">Transmembrane</keyword>
<comment type="subcellular location">
    <subcellularLocation>
        <location evidence="1">Membrane</location>
        <topology evidence="1">Multi-pass membrane protein</topology>
    </subcellularLocation>
</comment>
<dbReference type="InterPro" id="IPR000253">
    <property type="entry name" value="FHA_dom"/>
</dbReference>
<accession>A0A543CJJ0</accession>
<dbReference type="PANTHER" id="PTHR48041:SF139">
    <property type="entry name" value="PROTEIN SCARLET"/>
    <property type="match status" value="1"/>
</dbReference>
<evidence type="ECO:0000259" key="12">
    <source>
        <dbReference type="PROSITE" id="PS50893"/>
    </source>
</evidence>
<dbReference type="PROSITE" id="PS00211">
    <property type="entry name" value="ABC_TRANSPORTER_1"/>
    <property type="match status" value="1"/>
</dbReference>
<feature type="transmembrane region" description="Helical" evidence="10">
    <location>
        <begin position="525"/>
        <end position="548"/>
    </location>
</feature>
<feature type="domain" description="ABC transporter" evidence="12">
    <location>
        <begin position="218"/>
        <end position="452"/>
    </location>
</feature>
<dbReference type="CDD" id="cd00060">
    <property type="entry name" value="FHA"/>
    <property type="match status" value="1"/>
</dbReference>
<protein>
    <submittedName>
        <fullName evidence="13">FHA modulated ABC efflux pump with fused ATPase and integral membrane subunit</fullName>
    </submittedName>
</protein>
<evidence type="ECO:0000256" key="9">
    <source>
        <dbReference type="SAM" id="MobiDB-lite"/>
    </source>
</evidence>
<dbReference type="PROSITE" id="PS50893">
    <property type="entry name" value="ABC_TRANSPORTER_2"/>
    <property type="match status" value="1"/>
</dbReference>
<feature type="transmembrane region" description="Helical" evidence="10">
    <location>
        <begin position="674"/>
        <end position="694"/>
    </location>
</feature>
<dbReference type="EMBL" id="VFOZ01000001">
    <property type="protein sequence ID" value="TQL97271.1"/>
    <property type="molecule type" value="Genomic_DNA"/>
</dbReference>
<dbReference type="InterPro" id="IPR050352">
    <property type="entry name" value="ABCG_transporters"/>
</dbReference>
<dbReference type="GO" id="GO:0140359">
    <property type="term" value="F:ABC-type transporter activity"/>
    <property type="evidence" value="ECO:0007669"/>
    <property type="project" value="InterPro"/>
</dbReference>
<gene>
    <name evidence="13" type="ORF">FB559_2850</name>
</gene>
<keyword evidence="2" id="KW-0813">Transport</keyword>
<dbReference type="InterPro" id="IPR008984">
    <property type="entry name" value="SMAD_FHA_dom_sf"/>
</dbReference>
<reference evidence="13 14" key="1">
    <citation type="submission" date="2019-06" db="EMBL/GenBank/DDBJ databases">
        <title>Sequencing the genomes of 1000 actinobacteria strains.</title>
        <authorList>
            <person name="Klenk H.-P."/>
        </authorList>
    </citation>
    <scope>NUCLEOTIDE SEQUENCE [LARGE SCALE GENOMIC DNA]</scope>
    <source>
        <strain evidence="13 14">DSM 102200</strain>
    </source>
</reference>
<keyword evidence="14" id="KW-1185">Reference proteome</keyword>
<feature type="transmembrane region" description="Helical" evidence="10">
    <location>
        <begin position="601"/>
        <end position="625"/>
    </location>
</feature>
<keyword evidence="6" id="KW-0067">ATP-binding</keyword>